<evidence type="ECO:0000256" key="2">
    <source>
        <dbReference type="SAM" id="Phobius"/>
    </source>
</evidence>
<keyword evidence="2" id="KW-0812">Transmembrane</keyword>
<dbReference type="SUPFAM" id="SSF50370">
    <property type="entry name" value="Ricin B-like lectins"/>
    <property type="match status" value="1"/>
</dbReference>
<dbReference type="GeneID" id="105026266"/>
<evidence type="ECO:0000256" key="1">
    <source>
        <dbReference type="SAM" id="MobiDB-lite"/>
    </source>
</evidence>
<keyword evidence="2" id="KW-0472">Membrane</keyword>
<dbReference type="GeneTree" id="ENSGT00530000067979"/>
<feature type="region of interest" description="Disordered" evidence="1">
    <location>
        <begin position="236"/>
        <end position="259"/>
    </location>
</feature>
<dbReference type="InterPro" id="IPR052678">
    <property type="entry name" value="OST-beta_subunit"/>
</dbReference>
<dbReference type="InterPro" id="IPR035992">
    <property type="entry name" value="Ricin_B-like_lectins"/>
</dbReference>
<dbReference type="PROSITE" id="PS50231">
    <property type="entry name" value="RICIN_B_LECTIN"/>
    <property type="match status" value="1"/>
</dbReference>
<dbReference type="Proteomes" id="UP000265140">
    <property type="component" value="Chromosome 13"/>
</dbReference>
<evidence type="ECO:0000313" key="4">
    <source>
        <dbReference type="Proteomes" id="UP000265140"/>
    </source>
</evidence>
<sequence>MMGNKLFGPCAISLAILVFHEVIGFTIRNELLGKCLQVLPDACPGVGLKECRVGSTVQEWQWLPEGRALGSLHTGKCLSGHERHRSVRMHRCGRGPEDGTGTTGDMGDGNGQAWACSRRGHLTLFGKGLHLTARHVSSEVVLSEERGLASKWRTPGNLTVCSKREDHRHPRPHGSLQSTAQPVSAGFGWEVVMLVLSSMALVLGTVILTLNIFHSRKKRKPVCVLKTYIPVGLASQPGSPVPSERAPLTQHPMGPGCSPSRQRGEILIEWKDGTFTPLFPQQLPD</sequence>
<reference evidence="3" key="3">
    <citation type="submission" date="2025-09" db="UniProtKB">
        <authorList>
            <consortium name="Ensembl"/>
        </authorList>
    </citation>
    <scope>IDENTIFICATION</scope>
</reference>
<keyword evidence="2" id="KW-1133">Transmembrane helix</keyword>
<evidence type="ECO:0008006" key="5">
    <source>
        <dbReference type="Google" id="ProtNLM"/>
    </source>
</evidence>
<dbReference type="Gene3D" id="2.80.10.50">
    <property type="match status" value="1"/>
</dbReference>
<accession>A0AAY5JZ50</accession>
<proteinExistence type="predicted"/>
<name>A0AAY5JZ50_ESOLU</name>
<keyword evidence="4" id="KW-1185">Reference proteome</keyword>
<dbReference type="PANTHER" id="PTHR36129">
    <property type="entry name" value="ORGANIC SOLUTE TRANSPORTER SUBUNIT BETA-RELATED"/>
    <property type="match status" value="1"/>
</dbReference>
<reference evidence="3 4" key="1">
    <citation type="submission" date="2020-02" db="EMBL/GenBank/DDBJ databases">
        <title>Esox lucius (northern pike) genome, fEsoLuc1, primary haplotype.</title>
        <authorList>
            <person name="Myers G."/>
            <person name="Karagic N."/>
            <person name="Meyer A."/>
            <person name="Pippel M."/>
            <person name="Reichard M."/>
            <person name="Winkler S."/>
            <person name="Tracey A."/>
            <person name="Sims Y."/>
            <person name="Howe K."/>
            <person name="Rhie A."/>
            <person name="Formenti G."/>
            <person name="Durbin R."/>
            <person name="Fedrigo O."/>
            <person name="Jarvis E.D."/>
        </authorList>
    </citation>
    <scope>NUCLEOTIDE SEQUENCE [LARGE SCALE GENOMIC DNA]</scope>
</reference>
<evidence type="ECO:0000313" key="3">
    <source>
        <dbReference type="Ensembl" id="ENSELUP00000081756.1"/>
    </source>
</evidence>
<dbReference type="Ensembl" id="ENSELUT00000108115.1">
    <property type="protein sequence ID" value="ENSELUP00000081756.1"/>
    <property type="gene ID" value="ENSELUG00000031857.2"/>
</dbReference>
<dbReference type="KEGG" id="els:105026266"/>
<protein>
    <recommendedName>
        <fullName evidence="5">Ricin B lectin domain-containing protein</fullName>
    </recommendedName>
</protein>
<dbReference type="PANTHER" id="PTHR36129:SF2">
    <property type="entry name" value="RICIN B LECTIN DOMAIN-CONTAINING PROTEIN"/>
    <property type="match status" value="1"/>
</dbReference>
<organism evidence="3 4">
    <name type="scientific">Esox lucius</name>
    <name type="common">Northern pike</name>
    <dbReference type="NCBI Taxonomy" id="8010"/>
    <lineage>
        <taxon>Eukaryota</taxon>
        <taxon>Metazoa</taxon>
        <taxon>Chordata</taxon>
        <taxon>Craniata</taxon>
        <taxon>Vertebrata</taxon>
        <taxon>Euteleostomi</taxon>
        <taxon>Actinopterygii</taxon>
        <taxon>Neopterygii</taxon>
        <taxon>Teleostei</taxon>
        <taxon>Protacanthopterygii</taxon>
        <taxon>Esociformes</taxon>
        <taxon>Esocidae</taxon>
        <taxon>Esox</taxon>
    </lineage>
</organism>
<dbReference type="RefSeq" id="XP_028980634.2">
    <property type="nucleotide sequence ID" value="XM_029124801.2"/>
</dbReference>
<reference evidence="3" key="2">
    <citation type="submission" date="2025-08" db="UniProtKB">
        <authorList>
            <consortium name="Ensembl"/>
        </authorList>
    </citation>
    <scope>IDENTIFICATION</scope>
</reference>
<dbReference type="AlphaFoldDB" id="A0AAY5JZ50"/>
<feature type="transmembrane region" description="Helical" evidence="2">
    <location>
        <begin position="187"/>
        <end position="210"/>
    </location>
</feature>